<feature type="domain" description="Dynein axonemal assembly factor 11-like CS" evidence="5">
    <location>
        <begin position="26"/>
        <end position="145"/>
    </location>
</feature>
<name>A0AAD5T9L9_9FUNG</name>
<reference evidence="6" key="1">
    <citation type="submission" date="2020-05" db="EMBL/GenBank/DDBJ databases">
        <title>Phylogenomic resolution of chytrid fungi.</title>
        <authorList>
            <person name="Stajich J.E."/>
            <person name="Amses K."/>
            <person name="Simmons R."/>
            <person name="Seto K."/>
            <person name="Myers J."/>
            <person name="Bonds A."/>
            <person name="Quandt C.A."/>
            <person name="Barry K."/>
            <person name="Liu P."/>
            <person name="Grigoriev I."/>
            <person name="Longcore J.E."/>
            <person name="James T.Y."/>
        </authorList>
    </citation>
    <scope>NUCLEOTIDE SEQUENCE</scope>
    <source>
        <strain evidence="6">JEL0513</strain>
    </source>
</reference>
<dbReference type="GO" id="GO:0005856">
    <property type="term" value="C:cytoskeleton"/>
    <property type="evidence" value="ECO:0007669"/>
    <property type="project" value="TreeGrafter"/>
</dbReference>
<accession>A0AAD5T9L9</accession>
<feature type="region of interest" description="Disordered" evidence="3">
    <location>
        <begin position="14"/>
        <end position="55"/>
    </location>
</feature>
<feature type="compositionally biased region" description="Basic and acidic residues" evidence="3">
    <location>
        <begin position="23"/>
        <end position="33"/>
    </location>
</feature>
<evidence type="ECO:0000256" key="1">
    <source>
        <dbReference type="ARBA" id="ARBA00023054"/>
    </source>
</evidence>
<proteinExistence type="predicted"/>
<keyword evidence="7" id="KW-1185">Reference proteome</keyword>
<evidence type="ECO:0000256" key="3">
    <source>
        <dbReference type="SAM" id="MobiDB-lite"/>
    </source>
</evidence>
<dbReference type="Pfam" id="PF21771">
    <property type="entry name" value="CFAP58_CC"/>
    <property type="match status" value="1"/>
</dbReference>
<dbReference type="PANTHER" id="PTHR32083">
    <property type="entry name" value="CILIA AND FLAGELLA-ASSOCIATED PROTEIN 58-RELATED"/>
    <property type="match status" value="1"/>
</dbReference>
<feature type="coiled-coil region" evidence="2">
    <location>
        <begin position="765"/>
        <end position="792"/>
    </location>
</feature>
<evidence type="ECO:0000313" key="7">
    <source>
        <dbReference type="Proteomes" id="UP001211907"/>
    </source>
</evidence>
<evidence type="ECO:0000259" key="4">
    <source>
        <dbReference type="Pfam" id="PF21771"/>
    </source>
</evidence>
<sequence>MTRFDLQKIKEDFKTKPVPYTPETRRQTAREIEQMNGPIPEDNTKPKPQKQADTAIRRGSDGRILQRNEGKWLFKVNSIPQQAILVDIEISKFLDSSFINVQVETKFVQVVIKNKVLTVVFDDEVRPDTAVCERSKISGKLLVTVIRADAPERLDVETILNTQKNIKSVKSFKIKEKKFGLERSKRNERLFGIDSPELQHIVDRKHIVSTVATMDIKDDFKDDPDENSADAHSQENQDADFFLCETEFQTTLDNVSNNPDLEKFKAEYEKMHKAVLRSRHHTMVLTRQHQEFDKEYKANAVIVEESSRLVAGDTNIIKQLKEKISTAVELIDTTNKNEENLREELRQLRLDINSLSAQLKQGVGLSANQERTLNELIASKDTLTRELESEFDKIVALRNSITEVTDKIRITDQLKSDTEHHIYNLKERNAEKRAEIDSETRNKERLERDLRELRIVVAVKSQDVRVKQDAVKRATEDISILESQIRTQRQMLDKLAKARDGLIARTAKLRNECGEQIGLTAQIVRENEELVKELKEREAKLHKNRVEVKKVNKMKETLVKKNKLLEDQKVEAEIERKSLRAESQAKLIEIDKTKRSIDNTKKNVDDLVREHDILENNRLKSQDETSKNVDATVLLRQNCRNIEVELGRENKDIAHQLTEIKHLEEERDRCIKEAERLQTLCVDGMQKIKQKETEIFEFKRKMIQSETKLKHKQNLYEAVQSDRNLHAKHLIESQSEISEMKRRLKVMNYQINGYKQDLTAKYESLAKEETENSKLSKDIEIISDEVKTLKNQNELAQAYIRSQLAEEMKLNQFVKDADLERMRQENALQVLISERDNLSAQLIRQNEELAKAYHKIKTQQSSLIRSEIYYKDKLKEVQTLTTILRQMRQQEESINNEIADMEPNKKLIRKLAIDITREKTRIKALEDELENPINVHRWRKLEGSNPKAYEMIQLLHTLQKNLIAKTNETKDKELLIQNKEQLYLHLKSVLAKQVGPEAIEQVEEFQKILKQKKIQLKHMNVELNMYHAQVREYKHGLGGLNRSLKQVKDDYFALKISGKFLPRLPSKISLQLPPISMSRNSVVAIAAGNDTNVHTEKTTNTISFVGDVSGSSHIVDDDSIIESEENPEDQTTTFIS</sequence>
<dbReference type="AlphaFoldDB" id="A0AAD5T9L9"/>
<protein>
    <submittedName>
        <fullName evidence="6">Uncharacterized protein</fullName>
    </submittedName>
</protein>
<evidence type="ECO:0000259" key="5">
    <source>
        <dbReference type="Pfam" id="PF23602"/>
    </source>
</evidence>
<dbReference type="Pfam" id="PF23602">
    <property type="entry name" value="CS_DNAAF11_C"/>
    <property type="match status" value="1"/>
</dbReference>
<feature type="coiled-coil region" evidence="2">
    <location>
        <begin position="821"/>
        <end position="855"/>
    </location>
</feature>
<dbReference type="InterPro" id="IPR056496">
    <property type="entry name" value="CS_DNAAF11_C"/>
</dbReference>
<evidence type="ECO:0000313" key="6">
    <source>
        <dbReference type="EMBL" id="KAJ3138154.1"/>
    </source>
</evidence>
<gene>
    <name evidence="6" type="ORF">HK100_000087</name>
</gene>
<feature type="domain" description="Cilia- and flagella-associated protein 58 central coiled coil" evidence="4">
    <location>
        <begin position="594"/>
        <end position="890"/>
    </location>
</feature>
<dbReference type="InterPro" id="IPR049270">
    <property type="entry name" value="CFAP58_CC"/>
</dbReference>
<feature type="coiled-coil region" evidence="2">
    <location>
        <begin position="422"/>
        <end position="680"/>
    </location>
</feature>
<organism evidence="6 7">
    <name type="scientific">Physocladia obscura</name>
    <dbReference type="NCBI Taxonomy" id="109957"/>
    <lineage>
        <taxon>Eukaryota</taxon>
        <taxon>Fungi</taxon>
        <taxon>Fungi incertae sedis</taxon>
        <taxon>Chytridiomycota</taxon>
        <taxon>Chytridiomycota incertae sedis</taxon>
        <taxon>Chytridiomycetes</taxon>
        <taxon>Chytridiales</taxon>
        <taxon>Chytriomycetaceae</taxon>
        <taxon>Physocladia</taxon>
    </lineage>
</organism>
<comment type="caution">
    <text evidence="6">The sequence shown here is derived from an EMBL/GenBank/DDBJ whole genome shotgun (WGS) entry which is preliminary data.</text>
</comment>
<evidence type="ECO:0000256" key="2">
    <source>
        <dbReference type="SAM" id="Coils"/>
    </source>
</evidence>
<dbReference type="Proteomes" id="UP001211907">
    <property type="component" value="Unassembled WGS sequence"/>
</dbReference>
<feature type="coiled-coil region" evidence="2">
    <location>
        <begin position="317"/>
        <end position="386"/>
    </location>
</feature>
<dbReference type="PANTHER" id="PTHR32083:SF0">
    <property type="entry name" value="CILIA AND FLAGELLA-ASSOCIATED PROTEIN 58"/>
    <property type="match status" value="1"/>
</dbReference>
<keyword evidence="1 2" id="KW-0175">Coiled coil</keyword>
<dbReference type="EMBL" id="JADGJH010000101">
    <property type="protein sequence ID" value="KAJ3138154.1"/>
    <property type="molecule type" value="Genomic_DNA"/>
</dbReference>